<feature type="domain" description="BHLH" evidence="2">
    <location>
        <begin position="52"/>
        <end position="104"/>
    </location>
</feature>
<feature type="compositionally biased region" description="Basic and acidic residues" evidence="1">
    <location>
        <begin position="174"/>
        <end position="183"/>
    </location>
</feature>
<dbReference type="PANTHER" id="PTHR23349">
    <property type="entry name" value="BASIC HELIX-LOOP-HELIX TRANSCRIPTION FACTOR, TWIST"/>
    <property type="match status" value="1"/>
</dbReference>
<dbReference type="Gene3D" id="4.10.280.10">
    <property type="entry name" value="Helix-loop-helix DNA-binding domain"/>
    <property type="match status" value="1"/>
</dbReference>
<feature type="region of interest" description="Disordered" evidence="1">
    <location>
        <begin position="1"/>
        <end position="63"/>
    </location>
</feature>
<dbReference type="GO" id="GO:0046983">
    <property type="term" value="F:protein dimerization activity"/>
    <property type="evidence" value="ECO:0007669"/>
    <property type="project" value="InterPro"/>
</dbReference>
<dbReference type="CDD" id="cd19710">
    <property type="entry name" value="bHLH_TS_TCF24"/>
    <property type="match status" value="1"/>
</dbReference>
<proteinExistence type="predicted"/>
<feature type="region of interest" description="Disordered" evidence="1">
    <location>
        <begin position="171"/>
        <end position="190"/>
    </location>
</feature>
<dbReference type="EMBL" id="PZQS01000010">
    <property type="protein sequence ID" value="PVD23665.1"/>
    <property type="molecule type" value="Genomic_DNA"/>
</dbReference>
<keyword evidence="4" id="KW-1185">Reference proteome</keyword>
<dbReference type="InterPro" id="IPR036638">
    <property type="entry name" value="HLH_DNA-bd_sf"/>
</dbReference>
<dbReference type="OrthoDB" id="6233288at2759"/>
<gene>
    <name evidence="3" type="ORF">C0Q70_16938</name>
</gene>
<dbReference type="AlphaFoldDB" id="A0A2T7NR60"/>
<dbReference type="InterPro" id="IPR050283">
    <property type="entry name" value="E-box_TF_Regulators"/>
</dbReference>
<accession>A0A2T7NR60</accession>
<sequence>MEAKKIKKTDRHVSTKLQPKTVVKDRKRTTSSQSSSSRRPSQQRSKAKPQPVPSGSNAARERSRVKTLRMAFMDLQRSLPAVPRDTKLSKLDVLVLATTYIAHLTRALSCPTAAVPGHQATGHGDPTPTPKRRGHRPGCAGSGYEMRKHGEKAAAAGCGMIGCAPAVPSGGRLADTHTQDEPTRSGSSCHPVSSLRADGFLHPVKVRINFWSYFFTSRLPHISLP</sequence>
<organism evidence="3 4">
    <name type="scientific">Pomacea canaliculata</name>
    <name type="common">Golden apple snail</name>
    <dbReference type="NCBI Taxonomy" id="400727"/>
    <lineage>
        <taxon>Eukaryota</taxon>
        <taxon>Metazoa</taxon>
        <taxon>Spiralia</taxon>
        <taxon>Lophotrochozoa</taxon>
        <taxon>Mollusca</taxon>
        <taxon>Gastropoda</taxon>
        <taxon>Caenogastropoda</taxon>
        <taxon>Architaenioglossa</taxon>
        <taxon>Ampullarioidea</taxon>
        <taxon>Ampullariidae</taxon>
        <taxon>Pomacea</taxon>
    </lineage>
</organism>
<dbReference type="PANTHER" id="PTHR23349:SF111">
    <property type="entry name" value="BHLH DOMAIN-CONTAINING PROTEIN"/>
    <property type="match status" value="1"/>
</dbReference>
<name>A0A2T7NR60_POMCA</name>
<dbReference type="SUPFAM" id="SSF47459">
    <property type="entry name" value="HLH, helix-loop-helix DNA-binding domain"/>
    <property type="match status" value="1"/>
</dbReference>
<feature type="region of interest" description="Disordered" evidence="1">
    <location>
        <begin position="114"/>
        <end position="143"/>
    </location>
</feature>
<dbReference type="Proteomes" id="UP000245119">
    <property type="component" value="Linkage Group LG10"/>
</dbReference>
<reference evidence="3 4" key="1">
    <citation type="submission" date="2018-04" db="EMBL/GenBank/DDBJ databases">
        <title>The genome of golden apple snail Pomacea canaliculata provides insight into stress tolerance and invasive adaptation.</title>
        <authorList>
            <person name="Liu C."/>
            <person name="Liu B."/>
            <person name="Ren Y."/>
            <person name="Zhang Y."/>
            <person name="Wang H."/>
            <person name="Li S."/>
            <person name="Jiang F."/>
            <person name="Yin L."/>
            <person name="Zhang G."/>
            <person name="Qian W."/>
            <person name="Fan W."/>
        </authorList>
    </citation>
    <scope>NUCLEOTIDE SEQUENCE [LARGE SCALE GENOMIC DNA]</scope>
    <source>
        <strain evidence="3">SZHN2017</strain>
        <tissue evidence="3">Muscle</tissue>
    </source>
</reference>
<dbReference type="STRING" id="400727.A0A2T7NR60"/>
<feature type="compositionally biased region" description="Basic residues" evidence="1">
    <location>
        <begin position="1"/>
        <end position="10"/>
    </location>
</feature>
<feature type="compositionally biased region" description="Low complexity" evidence="1">
    <location>
        <begin position="31"/>
        <end position="44"/>
    </location>
</feature>
<protein>
    <recommendedName>
        <fullName evidence="2">BHLH domain-containing protein</fullName>
    </recommendedName>
</protein>
<dbReference type="Pfam" id="PF00010">
    <property type="entry name" value="HLH"/>
    <property type="match status" value="1"/>
</dbReference>
<evidence type="ECO:0000313" key="3">
    <source>
        <dbReference type="EMBL" id="PVD23665.1"/>
    </source>
</evidence>
<dbReference type="GO" id="GO:0000981">
    <property type="term" value="F:DNA-binding transcription factor activity, RNA polymerase II-specific"/>
    <property type="evidence" value="ECO:0007669"/>
    <property type="project" value="TreeGrafter"/>
</dbReference>
<evidence type="ECO:0000259" key="2">
    <source>
        <dbReference type="PROSITE" id="PS50888"/>
    </source>
</evidence>
<evidence type="ECO:0000313" key="4">
    <source>
        <dbReference type="Proteomes" id="UP000245119"/>
    </source>
</evidence>
<dbReference type="SMART" id="SM00353">
    <property type="entry name" value="HLH"/>
    <property type="match status" value="1"/>
</dbReference>
<comment type="caution">
    <text evidence="3">The sequence shown here is derived from an EMBL/GenBank/DDBJ whole genome shotgun (WGS) entry which is preliminary data.</text>
</comment>
<dbReference type="GO" id="GO:0032502">
    <property type="term" value="P:developmental process"/>
    <property type="evidence" value="ECO:0007669"/>
    <property type="project" value="TreeGrafter"/>
</dbReference>
<evidence type="ECO:0000256" key="1">
    <source>
        <dbReference type="SAM" id="MobiDB-lite"/>
    </source>
</evidence>
<dbReference type="InterPro" id="IPR011598">
    <property type="entry name" value="bHLH_dom"/>
</dbReference>
<dbReference type="PROSITE" id="PS50888">
    <property type="entry name" value="BHLH"/>
    <property type="match status" value="1"/>
</dbReference>
<dbReference type="GO" id="GO:0000977">
    <property type="term" value="F:RNA polymerase II transcription regulatory region sequence-specific DNA binding"/>
    <property type="evidence" value="ECO:0007669"/>
    <property type="project" value="TreeGrafter"/>
</dbReference>